<proteinExistence type="predicted"/>
<feature type="compositionally biased region" description="Low complexity" evidence="1">
    <location>
        <begin position="131"/>
        <end position="147"/>
    </location>
</feature>
<evidence type="ECO:0000313" key="5">
    <source>
        <dbReference type="Proteomes" id="UP000012960"/>
    </source>
</evidence>
<evidence type="ECO:0000259" key="2">
    <source>
        <dbReference type="Pfam" id="PF06972"/>
    </source>
</evidence>
<evidence type="ECO:0000313" key="4">
    <source>
        <dbReference type="EnsemblPlants" id="Ma07_p27000.4"/>
    </source>
</evidence>
<dbReference type="OrthoDB" id="762072at2759"/>
<feature type="compositionally biased region" description="Polar residues" evidence="1">
    <location>
        <begin position="148"/>
        <end position="164"/>
    </location>
</feature>
<dbReference type="AlphaFoldDB" id="A0A804K0C1"/>
<keyword evidence="5" id="KW-1185">Reference proteome</keyword>
<feature type="compositionally biased region" description="Gly residues" evidence="1">
    <location>
        <begin position="1"/>
        <end position="10"/>
    </location>
</feature>
<dbReference type="OMA" id="QQPFAGN"/>
<name>A0A804K0C1_MUSAM</name>
<dbReference type="InterPro" id="IPR009719">
    <property type="entry name" value="GIP1_N"/>
</dbReference>
<dbReference type="Gramene" id="Ma07_t27000.4">
    <property type="protein sequence ID" value="Ma07_p27000.4"/>
    <property type="gene ID" value="Ma07_g27000"/>
</dbReference>
<feature type="region of interest" description="Disordered" evidence="1">
    <location>
        <begin position="336"/>
        <end position="358"/>
    </location>
</feature>
<protein>
    <submittedName>
        <fullName evidence="3">(wild Malaysian banana) hypothetical protein</fullName>
    </submittedName>
</protein>
<dbReference type="InParanoid" id="A0A804K0C1"/>
<feature type="domain" description="GBF-interacting protein 1 N-terminal" evidence="2">
    <location>
        <begin position="17"/>
        <end position="75"/>
    </location>
</feature>
<feature type="region of interest" description="Disordered" evidence="1">
    <location>
        <begin position="466"/>
        <end position="496"/>
    </location>
</feature>
<reference evidence="4" key="2">
    <citation type="submission" date="2021-05" db="UniProtKB">
        <authorList>
            <consortium name="EnsemblPlants"/>
        </authorList>
    </citation>
    <scope>IDENTIFICATION</scope>
    <source>
        <strain evidence="4">subsp. malaccensis</strain>
    </source>
</reference>
<dbReference type="Proteomes" id="UP000012960">
    <property type="component" value="Unplaced"/>
</dbReference>
<feature type="compositionally biased region" description="Basic and acidic residues" evidence="1">
    <location>
        <begin position="64"/>
        <end position="84"/>
    </location>
</feature>
<dbReference type="Pfam" id="PF06972">
    <property type="entry name" value="GIP1_N"/>
    <property type="match status" value="1"/>
</dbReference>
<dbReference type="SUPFAM" id="SSF46934">
    <property type="entry name" value="UBA-like"/>
    <property type="match status" value="1"/>
</dbReference>
<gene>
    <name evidence="3" type="ORF">GSMUA_27500.1</name>
</gene>
<evidence type="ECO:0000256" key="1">
    <source>
        <dbReference type="SAM" id="MobiDB-lite"/>
    </source>
</evidence>
<dbReference type="InterPro" id="IPR009060">
    <property type="entry name" value="UBA-like_sf"/>
</dbReference>
<dbReference type="FunCoup" id="A0A804K0C1">
    <property type="interactions" value="1587"/>
</dbReference>
<feature type="region of interest" description="Disordered" evidence="1">
    <location>
        <begin position="842"/>
        <end position="883"/>
    </location>
</feature>
<evidence type="ECO:0000313" key="3">
    <source>
        <dbReference type="EMBL" id="CAG1857888.1"/>
    </source>
</evidence>
<dbReference type="PANTHER" id="PTHR46445">
    <property type="entry name" value="RNA POLYMERASE II DEGRADATION FACTOR-LIKE PROTEIN (DUF1296)"/>
    <property type="match status" value="1"/>
</dbReference>
<feature type="region of interest" description="Disordered" evidence="1">
    <location>
        <begin position="1"/>
        <end position="20"/>
    </location>
</feature>
<feature type="compositionally biased region" description="Basic and acidic residues" evidence="1">
    <location>
        <begin position="476"/>
        <end position="491"/>
    </location>
</feature>
<dbReference type="PANTHER" id="PTHR46445:SF3">
    <property type="entry name" value="RNA POLYMERASE II DEGRADATION FACTOR-LIKE PROTEIN (DUF1296)-RELATED"/>
    <property type="match status" value="1"/>
</dbReference>
<feature type="compositionally biased region" description="Polar residues" evidence="1">
    <location>
        <begin position="348"/>
        <end position="358"/>
    </location>
</feature>
<feature type="compositionally biased region" description="Polar residues" evidence="1">
    <location>
        <begin position="858"/>
        <end position="883"/>
    </location>
</feature>
<dbReference type="EnsemblPlants" id="Ma07_t27000.4">
    <property type="protein sequence ID" value="Ma07_p27000.4"/>
    <property type="gene ID" value="Ma07_g27000"/>
</dbReference>
<accession>A0A804K0C1</accession>
<organism evidence="4 5">
    <name type="scientific">Musa acuminata subsp. malaccensis</name>
    <name type="common">Wild banana</name>
    <name type="synonym">Musa malaccensis</name>
    <dbReference type="NCBI Taxonomy" id="214687"/>
    <lineage>
        <taxon>Eukaryota</taxon>
        <taxon>Viridiplantae</taxon>
        <taxon>Streptophyta</taxon>
        <taxon>Embryophyta</taxon>
        <taxon>Tracheophyta</taxon>
        <taxon>Spermatophyta</taxon>
        <taxon>Magnoliopsida</taxon>
        <taxon>Liliopsida</taxon>
        <taxon>Zingiberales</taxon>
        <taxon>Musaceae</taxon>
        <taxon>Musa</taxon>
    </lineage>
</organism>
<sequence>MSGAGGGGNRGSVAAPIPTGSRKLVQSLKEIVNCPEAEIYSMLRECNMDPNEAVHRLLSQDTFHEVKSKRDKKKEIREPPESRSRTVNNSSGRGARGGLDRGVRSTSSQSSSIDYGAGKSKSLHKKENGASAVPNSSVVESSVLSSSPTQRPTTLSKSTPMGNTIQATTVADGISMPMQPPSGFQNSWLGKPGHVSMADIVKMGRSQGKPIGMPSGASEGSDMAQNVVMLNMSHHNGKQSPTTVPLESDKRSDSFQESIHVSEISHDFGISEDQRNSDDGWFLINKQPMNSVSTTSEVSDACAAYGNPLESASSNLVVDGTNLHIDPHLEEIQDLEKSHNVKNPPAESRSTSVSDRQIQVDTSKDASHLIEDLLKSTNSYQSQMLELDHQEGSFPAEDVLELSSATADLRQLSLHEETSTKSIEGSSAVIIPNHLRVTNADCAHLSFGSFGSGAFSGSFPSKQLKSNLEVPPVADDASRIDDSDTRNHEYDNNGQLEPTLTENVVSRSGSGSENLDVPLVSQPEVVRNDPLDTAHVLQYNFPSASDYALSSAAQPNAAAFSFPQGNTQVQTLSPFSSLMQPNTLQNSILASSIPHLRDFDLPLSPLLTTQAMPTRYSTTVSSISGPTISTPEALNPGVFSNPQSTPQLPSTTMLTSPALPQHLPVHHYSQPALPLGHFANMISYPFLPHSYTYLPSIQQAFAANSPFHQSPAAVPSVGMKYSQPQFKSSLSATSLPQASAIASAYGGLGSSANIPGAFILNHTTASASTTIGFDEALSLQYKEGSHYLPLQQSENPAMWIHGAGSRTMSALPASTFYNYPGQNQHSGIRPSQQTSQLGALGYPNLYHSQAGPSREHQQNPGEGNLNGSQTPSQPANQIWQHGY</sequence>
<feature type="region of interest" description="Disordered" evidence="1">
    <location>
        <begin position="64"/>
        <end position="164"/>
    </location>
</feature>
<dbReference type="EMBL" id="HG996473">
    <property type="protein sequence ID" value="CAG1857888.1"/>
    <property type="molecule type" value="Genomic_DNA"/>
</dbReference>
<reference evidence="3" key="1">
    <citation type="submission" date="2021-03" db="EMBL/GenBank/DDBJ databases">
        <authorList>
            <consortium name="Genoscope - CEA"/>
            <person name="William W."/>
        </authorList>
    </citation>
    <scope>NUCLEOTIDE SEQUENCE</scope>
    <source>
        <strain evidence="3">Doubled-haploid Pahang</strain>
    </source>
</reference>